<dbReference type="GO" id="GO:0019748">
    <property type="term" value="P:secondary metabolic process"/>
    <property type="evidence" value="ECO:0007669"/>
    <property type="project" value="TreeGrafter"/>
</dbReference>
<evidence type="ECO:0000313" key="4">
    <source>
        <dbReference type="Proteomes" id="UP000004550"/>
    </source>
</evidence>
<dbReference type="GO" id="GO:0016831">
    <property type="term" value="F:carboxy-lyase activity"/>
    <property type="evidence" value="ECO:0007669"/>
    <property type="project" value="InterPro"/>
</dbReference>
<organism evidence="3 4">
    <name type="scientific">Sphingobium indicum (strain DSM 16412 / CCM 7286 / MTCC 6364 / B90A)</name>
    <dbReference type="NCBI Taxonomy" id="861109"/>
    <lineage>
        <taxon>Bacteria</taxon>
        <taxon>Pseudomonadati</taxon>
        <taxon>Pseudomonadota</taxon>
        <taxon>Alphaproteobacteria</taxon>
        <taxon>Sphingomonadales</taxon>
        <taxon>Sphingomonadaceae</taxon>
        <taxon>Sphingobium</taxon>
    </lineage>
</organism>
<dbReference type="AlphaFoldDB" id="A0A1L5BTC5"/>
<dbReference type="SUPFAM" id="SSF51556">
    <property type="entry name" value="Metallo-dependent hydrolases"/>
    <property type="match status" value="1"/>
</dbReference>
<evidence type="ECO:0000256" key="1">
    <source>
        <dbReference type="ARBA" id="ARBA00023239"/>
    </source>
</evidence>
<sequence>MIIDAHAHIVMTDADYAKMATLTGARNNPPQAAKLPAAEVAEKTARGLLAKMDQVGTDVQFLSPRPYLQMHSLGPAGVPLHWARYCNNLIHQQVEMFPDRLKGVAGLPQFRAESPANCVEELERCVRELGFIGCILNPDPTEGDALPPPGLGDRFWYPLYEKLVELDVPALIHSAGCCHPRESYTLKFINEGSIAVMSLLQSDVFKDFPTLKIVISHGGGAIPYQIGRFRAGAWRRGREFDQELRQLYFDTCLYSREGLELLFQVVGADNCLFGTERPGTGSVHNPHWGHDLDDLKPVIESIDFLTAEDKAKIFEGNARRIYRKAFA</sequence>
<dbReference type="EMBL" id="CP013070">
    <property type="protein sequence ID" value="APL96129.1"/>
    <property type="molecule type" value="Genomic_DNA"/>
</dbReference>
<keyword evidence="1" id="KW-0456">Lyase</keyword>
<name>A0A1L5BTC5_SPHIB</name>
<evidence type="ECO:0000313" key="3">
    <source>
        <dbReference type="EMBL" id="APL96129.1"/>
    </source>
</evidence>
<dbReference type="RefSeq" id="WP_007686809.1">
    <property type="nucleotide sequence ID" value="NZ_CP013070.1"/>
</dbReference>
<dbReference type="InterPro" id="IPR032466">
    <property type="entry name" value="Metal_Hydrolase"/>
</dbReference>
<dbReference type="PANTHER" id="PTHR21240:SF28">
    <property type="entry name" value="ISO-OROTATE DECARBOXYLASE (EUROFUNG)"/>
    <property type="match status" value="1"/>
</dbReference>
<evidence type="ECO:0000259" key="2">
    <source>
        <dbReference type="Pfam" id="PF04909"/>
    </source>
</evidence>
<gene>
    <name evidence="3" type="ORF">SIDU_17295</name>
</gene>
<proteinExistence type="predicted"/>
<dbReference type="Proteomes" id="UP000004550">
    <property type="component" value="Chromosome"/>
</dbReference>
<dbReference type="Gene3D" id="3.20.20.140">
    <property type="entry name" value="Metal-dependent hydrolases"/>
    <property type="match status" value="1"/>
</dbReference>
<dbReference type="Pfam" id="PF04909">
    <property type="entry name" value="Amidohydro_2"/>
    <property type="match status" value="1"/>
</dbReference>
<dbReference type="InterPro" id="IPR006680">
    <property type="entry name" value="Amidohydro-rel"/>
</dbReference>
<dbReference type="GO" id="GO:0016787">
    <property type="term" value="F:hydrolase activity"/>
    <property type="evidence" value="ECO:0007669"/>
    <property type="project" value="UniProtKB-KW"/>
</dbReference>
<dbReference type="KEGG" id="sinb:SIDU_17295"/>
<reference evidence="3 4" key="1">
    <citation type="journal article" date="2012" name="J. Bacteriol.">
        <title>Genome sequence of Sphingobium indicum B90A, a hexachlorocyclohexane-degrading bacterium.</title>
        <authorList>
            <person name="Anand S."/>
            <person name="Sangwan N."/>
            <person name="Lata P."/>
            <person name="Kaur J."/>
            <person name="Dua A."/>
            <person name="Singh A.K."/>
            <person name="Verma M."/>
            <person name="Kaur J."/>
            <person name="Khurana J.P."/>
            <person name="Khurana P."/>
            <person name="Mathur S."/>
            <person name="Lal R."/>
        </authorList>
    </citation>
    <scope>NUCLEOTIDE SEQUENCE [LARGE SCALE GENOMIC DNA]</scope>
    <source>
        <strain evidence="4">DSM 16412 / CCM 7286 / MTCC 6364 / B90A</strain>
    </source>
</reference>
<protein>
    <submittedName>
        <fullName evidence="3">Amidohydrolase</fullName>
    </submittedName>
</protein>
<dbReference type="GO" id="GO:0005737">
    <property type="term" value="C:cytoplasm"/>
    <property type="evidence" value="ECO:0007669"/>
    <property type="project" value="TreeGrafter"/>
</dbReference>
<dbReference type="PANTHER" id="PTHR21240">
    <property type="entry name" value="2-AMINO-3-CARBOXYLMUCONATE-6-SEMIALDEHYDE DECARBOXYLASE"/>
    <property type="match status" value="1"/>
</dbReference>
<dbReference type="InterPro" id="IPR032465">
    <property type="entry name" value="ACMSD"/>
</dbReference>
<keyword evidence="3" id="KW-0378">Hydrolase</keyword>
<accession>A0A1L5BTC5</accession>
<feature type="domain" description="Amidohydrolase-related" evidence="2">
    <location>
        <begin position="3"/>
        <end position="323"/>
    </location>
</feature>